<comment type="caution">
    <text evidence="2">The sequence shown here is derived from an EMBL/GenBank/DDBJ whole genome shotgun (WGS) entry which is preliminary data.</text>
</comment>
<evidence type="ECO:0000256" key="1">
    <source>
        <dbReference type="SAM" id="SignalP"/>
    </source>
</evidence>
<evidence type="ECO:0008006" key="4">
    <source>
        <dbReference type="Google" id="ProtNLM"/>
    </source>
</evidence>
<sequence length="257" mass="27823" precursor="true">MSNHLRIMLAACCAAVLGAAGSDAQATSSYDFAISYSEPMLAAYGTPDEDDVAHYESWDSAIARIRKRNMPFIEITNTSTSATPLTQFTMTIAKPEYDFSDNVLLSYAKLGTTTPGVAMTSSAANGDSLLIVDFTDGLQPNETVRFQVDIDVDPAFPDLYPYPDYRMVFFDVNGDDDSDNSVISATFQTTNGGTTTQTNVLPDYEQNPVYLNGGGLRPYTEMDPADRFDLSGEVPEPAAGLLALLSLAAVRGCVRRR</sequence>
<dbReference type="OrthoDB" id="276883at2"/>
<dbReference type="AlphaFoldDB" id="A0A5C5UWH5"/>
<evidence type="ECO:0000313" key="3">
    <source>
        <dbReference type="Proteomes" id="UP000316714"/>
    </source>
</evidence>
<name>A0A5C5UWH5_9BACT</name>
<protein>
    <recommendedName>
        <fullName evidence="4">PEP-CTERM protein-sorting domain-containing protein</fullName>
    </recommendedName>
</protein>
<gene>
    <name evidence="2" type="ORF">KOR34_47770</name>
</gene>
<reference evidence="2 3" key="1">
    <citation type="submission" date="2019-02" db="EMBL/GenBank/DDBJ databases">
        <title>Deep-cultivation of Planctomycetes and their phenomic and genomic characterization uncovers novel biology.</title>
        <authorList>
            <person name="Wiegand S."/>
            <person name="Jogler M."/>
            <person name="Boedeker C."/>
            <person name="Pinto D."/>
            <person name="Vollmers J."/>
            <person name="Rivas-Marin E."/>
            <person name="Kohn T."/>
            <person name="Peeters S.H."/>
            <person name="Heuer A."/>
            <person name="Rast P."/>
            <person name="Oberbeckmann S."/>
            <person name="Bunk B."/>
            <person name="Jeske O."/>
            <person name="Meyerdierks A."/>
            <person name="Storesund J.E."/>
            <person name="Kallscheuer N."/>
            <person name="Luecker S."/>
            <person name="Lage O.M."/>
            <person name="Pohl T."/>
            <person name="Merkel B.J."/>
            <person name="Hornburger P."/>
            <person name="Mueller R.-W."/>
            <person name="Bruemmer F."/>
            <person name="Labrenz M."/>
            <person name="Spormann A.M."/>
            <person name="Op Den Camp H."/>
            <person name="Overmann J."/>
            <person name="Amann R."/>
            <person name="Jetten M.S.M."/>
            <person name="Mascher T."/>
            <person name="Medema M.H."/>
            <person name="Devos D.P."/>
            <person name="Kaster A.-K."/>
            <person name="Ovreas L."/>
            <person name="Rohde M."/>
            <person name="Galperin M.Y."/>
            <person name="Jogler C."/>
        </authorList>
    </citation>
    <scope>NUCLEOTIDE SEQUENCE [LARGE SCALE GENOMIC DNA]</scope>
    <source>
        <strain evidence="2 3">KOR34</strain>
    </source>
</reference>
<dbReference type="Proteomes" id="UP000316714">
    <property type="component" value="Unassembled WGS sequence"/>
</dbReference>
<dbReference type="RefSeq" id="WP_146568588.1">
    <property type="nucleotide sequence ID" value="NZ_SIHJ01000005.1"/>
</dbReference>
<keyword evidence="1" id="KW-0732">Signal</keyword>
<feature type="signal peptide" evidence="1">
    <location>
        <begin position="1"/>
        <end position="24"/>
    </location>
</feature>
<dbReference type="EMBL" id="SIHJ01000005">
    <property type="protein sequence ID" value="TWT30219.1"/>
    <property type="molecule type" value="Genomic_DNA"/>
</dbReference>
<proteinExistence type="predicted"/>
<evidence type="ECO:0000313" key="2">
    <source>
        <dbReference type="EMBL" id="TWT30219.1"/>
    </source>
</evidence>
<accession>A0A5C5UWH5</accession>
<keyword evidence="3" id="KW-1185">Reference proteome</keyword>
<organism evidence="2 3">
    <name type="scientific">Posidoniimonas corsicana</name>
    <dbReference type="NCBI Taxonomy" id="1938618"/>
    <lineage>
        <taxon>Bacteria</taxon>
        <taxon>Pseudomonadati</taxon>
        <taxon>Planctomycetota</taxon>
        <taxon>Planctomycetia</taxon>
        <taxon>Pirellulales</taxon>
        <taxon>Lacipirellulaceae</taxon>
        <taxon>Posidoniimonas</taxon>
    </lineage>
</organism>
<feature type="chain" id="PRO_5022680585" description="PEP-CTERM protein-sorting domain-containing protein" evidence="1">
    <location>
        <begin position="25"/>
        <end position="257"/>
    </location>
</feature>